<protein>
    <submittedName>
        <fullName evidence="1">Glucose/arabinose dehydrogenase, beta-propeller fold</fullName>
    </submittedName>
</protein>
<evidence type="ECO:0000313" key="2">
    <source>
        <dbReference type="Proteomes" id="UP000198228"/>
    </source>
</evidence>
<dbReference type="PANTHER" id="PTHR33546">
    <property type="entry name" value="LARGE, MULTIFUNCTIONAL SECRETED PROTEIN-RELATED"/>
    <property type="match status" value="1"/>
</dbReference>
<organism evidence="1 2">
    <name type="scientific">Micromonospora purpureochromogenes</name>
    <dbReference type="NCBI Taxonomy" id="47872"/>
    <lineage>
        <taxon>Bacteria</taxon>
        <taxon>Bacillati</taxon>
        <taxon>Actinomycetota</taxon>
        <taxon>Actinomycetes</taxon>
        <taxon>Micromonosporales</taxon>
        <taxon>Micromonosporaceae</taxon>
        <taxon>Micromonospora</taxon>
    </lineage>
</organism>
<dbReference type="InterPro" id="IPR011042">
    <property type="entry name" value="6-blade_b-propeller_TolB-like"/>
</dbReference>
<gene>
    <name evidence="1" type="ORF">GA0074696_2813</name>
</gene>
<sequence length="484" mass="51962">MTSLTPLSATVAEPEALSTLPTPARPRVDPADVVVPDGYRVEVVLVGLSMPCGMGFAEDGTLYVLEGGSTWPTRPYVPARILRLDPDGHLGVVAEEDLGGPRHVAVHGDALLVSCKGGRHARIDRIDLASGRTEALIDGLPNGGWHEPGGPVFGPDGLMYFAQGSVSQQGVVLPQGFQVDVARHIGVHDVPGEDVVLTGNNVQTYDPTAPYPYLVETGPFKPFGTPARPGEVVRGTLKCSSGLWRAQPDGSEMELVAWGLRNPYGMAFGEDGNLYVTDNDFEETGDRAIRADPDRIWRIDAARTRHGSIDRPAWYGFPDICGDGLPAWHESHLPRRGRPAEPLLKDPPPWAGPAVFLEEPHSAMAGLDVSRSDAFGYRGRLFACEWGTLAPLNSPDPTDLEHGFRVVAVDPTDGTCEVFMRNSRPGPASALGTGGLERPVDAKFAPDGSLYVLDFGVSRVTEATQMSYGHTGVLWRVVRDGSRG</sequence>
<name>A0A1C4XSG0_9ACTN</name>
<proteinExistence type="predicted"/>
<dbReference type="InterPro" id="IPR011041">
    <property type="entry name" value="Quinoprot_gluc/sorb_DH_b-prop"/>
</dbReference>
<dbReference type="PANTHER" id="PTHR33546:SF1">
    <property type="entry name" value="LARGE, MULTIFUNCTIONAL SECRETED PROTEIN"/>
    <property type="match status" value="1"/>
</dbReference>
<dbReference type="RefSeq" id="WP_088961512.1">
    <property type="nucleotide sequence ID" value="NZ_LT607410.1"/>
</dbReference>
<dbReference type="EMBL" id="LT607410">
    <property type="protein sequence ID" value="SCF11430.1"/>
    <property type="molecule type" value="Genomic_DNA"/>
</dbReference>
<dbReference type="Proteomes" id="UP000198228">
    <property type="component" value="Chromosome I"/>
</dbReference>
<reference evidence="1 2" key="1">
    <citation type="submission" date="2016-06" db="EMBL/GenBank/DDBJ databases">
        <authorList>
            <person name="Kjaerup R.B."/>
            <person name="Dalgaard T.S."/>
            <person name="Juul-Madsen H.R."/>
        </authorList>
    </citation>
    <scope>NUCLEOTIDE SEQUENCE [LARGE SCALE GENOMIC DNA]</scope>
    <source>
        <strain evidence="1 2">DSM 43821</strain>
    </source>
</reference>
<evidence type="ECO:0000313" key="1">
    <source>
        <dbReference type="EMBL" id="SCF11430.1"/>
    </source>
</evidence>
<dbReference type="SUPFAM" id="SSF50952">
    <property type="entry name" value="Soluble quinoprotein glucose dehydrogenase"/>
    <property type="match status" value="1"/>
</dbReference>
<dbReference type="AlphaFoldDB" id="A0A1C4XSG0"/>
<dbReference type="Gene3D" id="2.120.10.30">
    <property type="entry name" value="TolB, C-terminal domain"/>
    <property type="match status" value="1"/>
</dbReference>
<accession>A0A1C4XSG0</accession>